<reference evidence="1" key="1">
    <citation type="journal article" date="2020" name="mSystems">
        <title>Genome- and Community-Level Interaction Insights into Carbon Utilization and Element Cycling Functions of Hydrothermarchaeota in Hydrothermal Sediment.</title>
        <authorList>
            <person name="Zhou Z."/>
            <person name="Liu Y."/>
            <person name="Xu W."/>
            <person name="Pan J."/>
            <person name="Luo Z.H."/>
            <person name="Li M."/>
        </authorList>
    </citation>
    <scope>NUCLEOTIDE SEQUENCE [LARGE SCALE GENOMIC DNA]</scope>
    <source>
        <strain evidence="1">SpSt-961</strain>
    </source>
</reference>
<accession>A0A7V3RID2</accession>
<proteinExistence type="predicted"/>
<protein>
    <recommendedName>
        <fullName evidence="2">DUF481 domain-containing protein</fullName>
    </recommendedName>
</protein>
<sequence>MNDYVLRIFIDYEECDMDYIKAEIPYVNYVIERRDADVYILITKQPTAGGGTEYTLVFIGQKLFTGMSDTLRYNTLATDSDDTIRRGIVKKLKAGLVRYISRTPLGERLSIDLLEEKAVSKPYDRWHNWIFGIDVYTYVQGQQKYNFNNINTSLSIKKVLENWKWLNNFNYYYRYNVYKLEDTILINESKSFSGMTNPVIGISDYFSICGYGSFYSSSYENIYLSSGIALAIEYNIYPYSQSTSRKLTFQYEVGYIYFEYYELTIFDKLKERLVKETGSVNAYIRQPWGSVNLSLRGSHYFHDFKKNRLTLNTDISLPILKRLSFKIFSYVAMIHDQLSLPKRQLTEEEIILQKKLLATQYSYFISIGISYTFGSIYSNIVNPRFE</sequence>
<evidence type="ECO:0008006" key="2">
    <source>
        <dbReference type="Google" id="ProtNLM"/>
    </source>
</evidence>
<dbReference type="AlphaFoldDB" id="A0A7V3RID2"/>
<gene>
    <name evidence="1" type="ORF">ENX68_07015</name>
</gene>
<name>A0A7V3RID2_UNCW3</name>
<comment type="caution">
    <text evidence="1">The sequence shown here is derived from an EMBL/GenBank/DDBJ whole genome shotgun (WGS) entry which is preliminary data.</text>
</comment>
<organism evidence="1">
    <name type="scientific">candidate division WOR-3 bacterium</name>
    <dbReference type="NCBI Taxonomy" id="2052148"/>
    <lineage>
        <taxon>Bacteria</taxon>
        <taxon>Bacteria division WOR-3</taxon>
    </lineage>
</organism>
<evidence type="ECO:0000313" key="1">
    <source>
        <dbReference type="EMBL" id="HGE78727.1"/>
    </source>
</evidence>
<dbReference type="EMBL" id="DTOZ01000172">
    <property type="protein sequence ID" value="HGE78727.1"/>
    <property type="molecule type" value="Genomic_DNA"/>
</dbReference>